<comment type="similarity">
    <text evidence="4">Belongs to the peptidase M1 family.</text>
</comment>
<keyword evidence="21" id="KW-0325">Glycoprotein</keyword>
<dbReference type="GO" id="GO:0042277">
    <property type="term" value="F:peptide binding"/>
    <property type="evidence" value="ECO:0007669"/>
    <property type="project" value="TreeGrafter"/>
</dbReference>
<evidence type="ECO:0000313" key="29">
    <source>
        <dbReference type="EMBL" id="KAK0172894.1"/>
    </source>
</evidence>
<evidence type="ECO:0000256" key="2">
    <source>
        <dbReference type="ARBA" id="ARBA00004606"/>
    </source>
</evidence>
<evidence type="ECO:0000256" key="16">
    <source>
        <dbReference type="ARBA" id="ARBA00022968"/>
    </source>
</evidence>
<accession>A0AA39FPA1</accession>
<evidence type="ECO:0000256" key="23">
    <source>
        <dbReference type="ARBA" id="ARBA00042613"/>
    </source>
</evidence>
<dbReference type="EMBL" id="JAQQBS010000002">
    <property type="protein sequence ID" value="KAK0172894.1"/>
    <property type="molecule type" value="Genomic_DNA"/>
</dbReference>
<keyword evidence="19" id="KW-0472">Membrane</keyword>
<dbReference type="Gene3D" id="2.60.40.1730">
    <property type="entry name" value="tricorn interacting facor f3 domain"/>
    <property type="match status" value="1"/>
</dbReference>
<evidence type="ECO:0000256" key="8">
    <source>
        <dbReference type="ARBA" id="ARBA00022475"/>
    </source>
</evidence>
<dbReference type="GO" id="GO:0006508">
    <property type="term" value="P:proteolysis"/>
    <property type="evidence" value="ECO:0007669"/>
    <property type="project" value="UniProtKB-KW"/>
</dbReference>
<dbReference type="EC" id="3.4.11.2" evidence="5"/>
<gene>
    <name evidence="29" type="ORF">PV328_006160</name>
</gene>
<dbReference type="Gene3D" id="1.10.390.10">
    <property type="entry name" value="Neutral Protease Domain 2"/>
    <property type="match status" value="1"/>
</dbReference>
<keyword evidence="17" id="KW-1133">Transmembrane helix</keyword>
<evidence type="ECO:0000256" key="15">
    <source>
        <dbReference type="ARBA" id="ARBA00022833"/>
    </source>
</evidence>
<keyword evidence="14" id="KW-0378">Hydrolase</keyword>
<dbReference type="InterPro" id="IPR042097">
    <property type="entry name" value="Aminopeptidase_N-like_N_sf"/>
</dbReference>
<feature type="domain" description="Peptidase M1 membrane alanine aminopeptidase" evidence="26">
    <location>
        <begin position="685"/>
        <end position="910"/>
    </location>
</feature>
<dbReference type="InterPro" id="IPR027268">
    <property type="entry name" value="Peptidase_M4/M1_CTD_sf"/>
</dbReference>
<evidence type="ECO:0000256" key="19">
    <source>
        <dbReference type="ARBA" id="ARBA00023136"/>
    </source>
</evidence>
<dbReference type="GO" id="GO:0005615">
    <property type="term" value="C:extracellular space"/>
    <property type="evidence" value="ECO:0007669"/>
    <property type="project" value="TreeGrafter"/>
</dbReference>
<evidence type="ECO:0000259" key="28">
    <source>
        <dbReference type="Pfam" id="PF17900"/>
    </source>
</evidence>
<evidence type="ECO:0000256" key="21">
    <source>
        <dbReference type="ARBA" id="ARBA00023180"/>
    </source>
</evidence>
<keyword evidence="12 25" id="KW-0479">Metal-binding</keyword>
<dbReference type="FunFam" id="1.10.390.10:FF:000013">
    <property type="entry name" value="Aminopeptidase N"/>
    <property type="match status" value="1"/>
</dbReference>
<dbReference type="InterPro" id="IPR014782">
    <property type="entry name" value="Peptidase_M1_dom"/>
</dbReference>
<comment type="caution">
    <text evidence="29">The sequence shown here is derived from an EMBL/GenBank/DDBJ whole genome shotgun (WGS) entry which is preliminary data.</text>
</comment>
<evidence type="ECO:0000256" key="20">
    <source>
        <dbReference type="ARBA" id="ARBA00023157"/>
    </source>
</evidence>
<feature type="binding site" evidence="25">
    <location>
        <position position="1048"/>
    </location>
    <ligand>
        <name>Zn(2+)</name>
        <dbReference type="ChEBI" id="CHEBI:29105"/>
        <note>catalytic</note>
    </ligand>
</feature>
<proteinExistence type="inferred from homology"/>
<keyword evidence="9" id="KW-0336">GPI-anchor</keyword>
<evidence type="ECO:0000259" key="26">
    <source>
        <dbReference type="Pfam" id="PF01433"/>
    </source>
</evidence>
<dbReference type="InterPro" id="IPR045357">
    <property type="entry name" value="Aminopeptidase_N-like_N"/>
</dbReference>
<sequence>MTKPTSVSKLSPWQKEKIDKILNNMPKKALGNPSNMEKIYAQTIKVLEPNNDSPKPNILVRKRKGSTQEFDMEEDTVDNEATTSLDTQWRTTKKTCKLHDSVNNNTPSIYASNITLGKAIDLLKAAEIQKNKFHIKKQNEDNIILFAHDLDTYDNIKNKLINKEIQFFTYTPKHRRPKSLILKGIKGEPEAEAILEELKNINFKNVNVHIKTILTPIYNKLGFDELKNETHYDKLLRKTIINWACEFEIEDCIDKSLKLFKNWKSDKSKLVPVNIRSTIYCTAIKYGTDEDYDFLWNKYLTTDNPAEKNVIINALGCSKNPSRLEIFLMSAINTKNSPFRSQDIGSVFSSVYTAGIFGAQSALNFTIAYYEHMYNYFGNYDDVADIIGSISAQLSTKELVLQLQGFVETNSINFTTAAKSLDLFVTRAHEELTWYDNNIPRIFEWLDTTYKSSDYRLPKSINPIAYTIFLSPNLENDKFTFDGSVNIQMNVNENITSIVLHANELTINDIYDIEVKTDEKKLDVSNYSINSLTEKLTIYLTTTVNAATVLELSIQYSGKLNNKMMGFYRSSYEDDNGTVHWLASTQFQKYGARQAFPCFDEPSFKAKFTVNIERPNHYHTLSNMPLRVHGLSDKVNHTWDYYMESERMSSYLVAFIVSDFAYLSNENENFKVWSRPNAIEFAKNALDIGQKALRFLEKYTGINYPLPKMDLAAIPDFAAGAMENWGLVTFREYGLLASENITSAVYMRYMATTIAHELVHMWFGDLVTCDWWEYVWLNEGFAEYLEYLVIDSIYPEWNMEQHFISYELQTALLKDSFPHMRAMNNKMKTPYDEGKDFTSVAYAKSASVIHMMHRAFGNEIFARGLHTYLHKNKYKTGKPEYLWSALQFHVNQNGGLNTTNVSVATLMDSWASQPGYPVVHANLSRTLLTLTQTRFLVTGKNDTNNTQLYWVPITIASKSNPNFNNLTTIEWFGKRKQRVYREDFNRNEWFILNVQQSGYYRVNYEVDNWNKLIKALNEDNFDGIPEINRAQIIDDILNLARAEYVSYELAIIATQYLTKEYHHLPWRAFFNSYSYLYERFDGHEVGTMLHEYILKLTENLYKKLGFEDSVNDTQLTKTNRQLILSWVCKLNHKDCVDTSKQLFALWRNDTNIFISPNVKSTVLCTALKHGDYDDWNFVWDQYRKSNFESDKIGILNTLGCSENATAINQYFNAIFLKDSLIRDQNFGFAFGSIYSAGKFGVNASIEFLTTNYKEIYSRYGEWDSVANLFSNVAMKFSTESEINQLQHFANKTSEDSKELSKSLKTILTDARNNMQFFNKHGVVIKNLLMSPATSSPPSGGGVGSGNSSKNRNPTIPLLILSVITILILAFH</sequence>
<dbReference type="FunFam" id="2.60.40.1730:FF:000012">
    <property type="entry name" value="Aminopeptidase N"/>
    <property type="match status" value="1"/>
</dbReference>
<evidence type="ECO:0000256" key="13">
    <source>
        <dbReference type="ARBA" id="ARBA00022729"/>
    </source>
</evidence>
<keyword evidence="15 25" id="KW-0862">Zinc</keyword>
<keyword evidence="20" id="KW-1015">Disulfide bond</keyword>
<dbReference type="GO" id="GO:0005886">
    <property type="term" value="C:plasma membrane"/>
    <property type="evidence" value="ECO:0007669"/>
    <property type="project" value="UniProtKB-SubCell"/>
</dbReference>
<dbReference type="Pfam" id="PF01433">
    <property type="entry name" value="Peptidase_M1"/>
    <property type="match status" value="1"/>
</dbReference>
<feature type="domain" description="Aminopeptidase N-like N-terminal" evidence="28">
    <location>
        <begin position="463"/>
        <end position="652"/>
    </location>
</feature>
<evidence type="ECO:0000256" key="24">
    <source>
        <dbReference type="PIRSR" id="PIRSR634016-1"/>
    </source>
</evidence>
<dbReference type="CDD" id="cd09601">
    <property type="entry name" value="M1_APN-Q_like"/>
    <property type="match status" value="1"/>
</dbReference>
<dbReference type="InterPro" id="IPR024571">
    <property type="entry name" value="ERAP1-like_C_dom"/>
</dbReference>
<dbReference type="GO" id="GO:0016285">
    <property type="term" value="F:alanyl aminopeptidase activity"/>
    <property type="evidence" value="ECO:0007669"/>
    <property type="project" value="UniProtKB-EC"/>
</dbReference>
<comment type="catalytic activity">
    <reaction evidence="1">
        <text>Release of an N-terminal amino acid, Xaa-|-Yaa- from a peptide, amide or arylamide. Xaa is preferably Ala, but may be most amino acids including Pro (slow action). When a terminal hydrophobic residue is followed by a prolyl residue, the two may be released as an intact Xaa-Pro dipeptide.</text>
        <dbReference type="EC" id="3.4.11.2"/>
    </reaction>
</comment>
<evidence type="ECO:0000256" key="7">
    <source>
        <dbReference type="ARBA" id="ARBA00022438"/>
    </source>
</evidence>
<feature type="domain" description="ERAP1-like C-terminal" evidence="27">
    <location>
        <begin position="989"/>
        <end position="1311"/>
    </location>
</feature>
<dbReference type="Proteomes" id="UP001168990">
    <property type="component" value="Unassembled WGS sequence"/>
</dbReference>
<dbReference type="GO" id="GO:0005737">
    <property type="term" value="C:cytoplasm"/>
    <property type="evidence" value="ECO:0007669"/>
    <property type="project" value="TreeGrafter"/>
</dbReference>
<evidence type="ECO:0000256" key="25">
    <source>
        <dbReference type="PIRSR" id="PIRSR634016-3"/>
    </source>
</evidence>
<keyword evidence="13" id="KW-0732">Signal</keyword>
<feature type="active site" description="Proton acceptor" evidence="24">
    <location>
        <position position="1026"/>
    </location>
</feature>
<dbReference type="GO" id="GO:0043171">
    <property type="term" value="P:peptide catabolic process"/>
    <property type="evidence" value="ECO:0007669"/>
    <property type="project" value="TreeGrafter"/>
</dbReference>
<name>A0AA39FPA1_9HYME</name>
<evidence type="ECO:0000256" key="3">
    <source>
        <dbReference type="ARBA" id="ARBA00004609"/>
    </source>
</evidence>
<dbReference type="InterPro" id="IPR001930">
    <property type="entry name" value="Peptidase_M1"/>
</dbReference>
<dbReference type="SUPFAM" id="SSF55486">
    <property type="entry name" value="Metalloproteases ('zincins'), catalytic domain"/>
    <property type="match status" value="1"/>
</dbReference>
<evidence type="ECO:0000259" key="27">
    <source>
        <dbReference type="Pfam" id="PF11838"/>
    </source>
</evidence>
<dbReference type="GO" id="GO:0070006">
    <property type="term" value="F:metalloaminopeptidase activity"/>
    <property type="evidence" value="ECO:0007669"/>
    <property type="project" value="TreeGrafter"/>
</dbReference>
<dbReference type="Pfam" id="PF11838">
    <property type="entry name" value="ERAP1_C"/>
    <property type="match status" value="2"/>
</dbReference>
<dbReference type="InterPro" id="IPR050344">
    <property type="entry name" value="Peptidase_M1_aminopeptidases"/>
</dbReference>
<dbReference type="GO" id="GO:0008270">
    <property type="term" value="F:zinc ion binding"/>
    <property type="evidence" value="ECO:0007669"/>
    <property type="project" value="InterPro"/>
</dbReference>
<dbReference type="FunFam" id="2.60.40.1910:FF:000008">
    <property type="entry name" value="Aminopeptidase"/>
    <property type="match status" value="1"/>
</dbReference>
<reference evidence="29" key="1">
    <citation type="journal article" date="2023" name="bioRxiv">
        <title>Scaffold-level genome assemblies of two parasitoid biocontrol wasps reveal the parthenogenesis mechanism and an associated novel virus.</title>
        <authorList>
            <person name="Inwood S."/>
            <person name="Skelly J."/>
            <person name="Guhlin J."/>
            <person name="Harrop T."/>
            <person name="Goldson S."/>
            <person name="Dearden P."/>
        </authorList>
    </citation>
    <scope>NUCLEOTIDE SEQUENCE</scope>
    <source>
        <strain evidence="29">Irish</strain>
        <tissue evidence="29">Whole body</tissue>
    </source>
</reference>
<dbReference type="Gene3D" id="2.60.40.1910">
    <property type="match status" value="1"/>
</dbReference>
<evidence type="ECO:0000256" key="22">
    <source>
        <dbReference type="ARBA" id="ARBA00023288"/>
    </source>
</evidence>
<dbReference type="SUPFAM" id="SSF63737">
    <property type="entry name" value="Leukotriene A4 hydrolase N-terminal domain"/>
    <property type="match status" value="1"/>
</dbReference>
<organism evidence="29 30">
    <name type="scientific">Microctonus aethiopoides</name>
    <dbReference type="NCBI Taxonomy" id="144406"/>
    <lineage>
        <taxon>Eukaryota</taxon>
        <taxon>Metazoa</taxon>
        <taxon>Ecdysozoa</taxon>
        <taxon>Arthropoda</taxon>
        <taxon>Hexapoda</taxon>
        <taxon>Insecta</taxon>
        <taxon>Pterygota</taxon>
        <taxon>Neoptera</taxon>
        <taxon>Endopterygota</taxon>
        <taxon>Hymenoptera</taxon>
        <taxon>Apocrita</taxon>
        <taxon>Ichneumonoidea</taxon>
        <taxon>Braconidae</taxon>
        <taxon>Euphorinae</taxon>
        <taxon>Microctonus</taxon>
    </lineage>
</organism>
<keyword evidence="7" id="KW-0031">Aminopeptidase</keyword>
<comment type="subcellular location">
    <subcellularLocation>
        <location evidence="3">Cell membrane</location>
        <topology evidence="3">Lipid-anchor</topology>
        <topology evidence="3">GPI-anchor</topology>
    </subcellularLocation>
    <subcellularLocation>
        <location evidence="2">Membrane</location>
        <topology evidence="2">Single-pass type II membrane protein</topology>
    </subcellularLocation>
</comment>
<evidence type="ECO:0000256" key="14">
    <source>
        <dbReference type="ARBA" id="ARBA00022801"/>
    </source>
</evidence>
<evidence type="ECO:0000256" key="5">
    <source>
        <dbReference type="ARBA" id="ARBA00012564"/>
    </source>
</evidence>
<feature type="domain" description="ERAP1-like C-terminal" evidence="27">
    <location>
        <begin position="206"/>
        <end position="411"/>
    </location>
</feature>
<dbReference type="PANTHER" id="PTHR11533">
    <property type="entry name" value="PROTEASE M1 ZINC METALLOPROTEASE"/>
    <property type="match status" value="1"/>
</dbReference>
<keyword evidence="11" id="KW-0812">Transmembrane</keyword>
<keyword evidence="18" id="KW-0482">Metalloprotease</keyword>
<keyword evidence="10" id="KW-0645">Protease</keyword>
<evidence type="ECO:0000256" key="9">
    <source>
        <dbReference type="ARBA" id="ARBA00022622"/>
    </source>
</evidence>
<keyword evidence="22" id="KW-0449">Lipoprotein</keyword>
<evidence type="ECO:0000313" key="30">
    <source>
        <dbReference type="Proteomes" id="UP001168990"/>
    </source>
</evidence>
<evidence type="ECO:0000256" key="4">
    <source>
        <dbReference type="ARBA" id="ARBA00010136"/>
    </source>
</evidence>
<comment type="cofactor">
    <cofactor evidence="25">
        <name>Zn(2+)</name>
        <dbReference type="ChEBI" id="CHEBI:29105"/>
    </cofactor>
    <text evidence="25">Binds 1 zinc ion per subunit.</text>
</comment>
<dbReference type="PRINTS" id="PR00756">
    <property type="entry name" value="ALADIPTASE"/>
</dbReference>
<dbReference type="GO" id="GO:0098552">
    <property type="term" value="C:side of membrane"/>
    <property type="evidence" value="ECO:0007669"/>
    <property type="project" value="UniProtKB-KW"/>
</dbReference>
<dbReference type="Gene3D" id="1.25.50.20">
    <property type="match status" value="2"/>
</dbReference>
<keyword evidence="16" id="KW-0735">Signal-anchor</keyword>
<dbReference type="Pfam" id="PF17900">
    <property type="entry name" value="Peptidase_M1_N"/>
    <property type="match status" value="1"/>
</dbReference>
<dbReference type="InterPro" id="IPR034016">
    <property type="entry name" value="M1_APN-typ"/>
</dbReference>
<evidence type="ECO:0000256" key="6">
    <source>
        <dbReference type="ARBA" id="ARBA00015611"/>
    </source>
</evidence>
<keyword evidence="8" id="KW-1003">Cell membrane</keyword>
<evidence type="ECO:0000256" key="11">
    <source>
        <dbReference type="ARBA" id="ARBA00022692"/>
    </source>
</evidence>
<dbReference type="FunFam" id="1.25.50.20:FF:000001">
    <property type="entry name" value="Aminopeptidase"/>
    <property type="match status" value="1"/>
</dbReference>
<protein>
    <recommendedName>
        <fullName evidence="6">Aminopeptidase N</fullName>
        <ecNumber evidence="5">3.4.11.2</ecNumber>
    </recommendedName>
    <alternativeName>
        <fullName evidence="23">Microsomal aminopeptidase</fullName>
    </alternativeName>
</protein>
<dbReference type="PANTHER" id="PTHR11533:SF290">
    <property type="entry name" value="AMINOPEPTIDASE"/>
    <property type="match status" value="1"/>
</dbReference>
<evidence type="ECO:0000256" key="1">
    <source>
        <dbReference type="ARBA" id="ARBA00000098"/>
    </source>
</evidence>
<evidence type="ECO:0000256" key="17">
    <source>
        <dbReference type="ARBA" id="ARBA00022989"/>
    </source>
</evidence>
<keyword evidence="30" id="KW-1185">Reference proteome</keyword>
<evidence type="ECO:0000256" key="10">
    <source>
        <dbReference type="ARBA" id="ARBA00022670"/>
    </source>
</evidence>
<evidence type="ECO:0000256" key="18">
    <source>
        <dbReference type="ARBA" id="ARBA00023049"/>
    </source>
</evidence>
<reference evidence="29" key="2">
    <citation type="submission" date="2023-03" db="EMBL/GenBank/DDBJ databases">
        <authorList>
            <person name="Inwood S.N."/>
            <person name="Skelly J.G."/>
            <person name="Guhlin J."/>
            <person name="Harrop T.W.R."/>
            <person name="Goldson S.G."/>
            <person name="Dearden P.K."/>
        </authorList>
    </citation>
    <scope>NUCLEOTIDE SEQUENCE</scope>
    <source>
        <strain evidence="29">Irish</strain>
        <tissue evidence="29">Whole body</tissue>
    </source>
</reference>
<evidence type="ECO:0000256" key="12">
    <source>
        <dbReference type="ARBA" id="ARBA00022723"/>
    </source>
</evidence>